<dbReference type="PANTHER" id="PTHR21037:SF2">
    <property type="entry name" value="SIMILAR TO NOVEL PROTEIN"/>
    <property type="match status" value="1"/>
</dbReference>
<keyword evidence="2" id="KW-1185">Reference proteome</keyword>
<dbReference type="InterPro" id="IPR040807">
    <property type="entry name" value="DUF5522"/>
</dbReference>
<dbReference type="AlphaFoldDB" id="A0A3B3T680"/>
<dbReference type="Ensembl" id="ENSPKIT00000019329.1">
    <property type="protein sequence ID" value="ENSPKIP00000038339.1"/>
    <property type="gene ID" value="ENSPKIG00000016150.1"/>
</dbReference>
<name>A0A3B3T680_9TELE</name>
<sequence>MLSPHFQSLRNFNRLDAFLLGNLKRKVIMSSCEKYCYTEQVTNAVSQNNSENGRKEDTDTREMQMQENERQIAFLHQKACEAKEQIYIDPATGYKVFTKFAHLQRGKCCGSACRHCPYGQVNVKDPAKKKKFNSVFYV</sequence>
<protein>
    <submittedName>
        <fullName evidence="1">Chromosome 1 open reading frame 53</fullName>
    </submittedName>
</protein>
<dbReference type="PANTHER" id="PTHR21037">
    <property type="entry name" value="39S RIBOSOMAL PROTEIN L14, MITOCHONDRIAL"/>
    <property type="match status" value="1"/>
</dbReference>
<dbReference type="Pfam" id="PF17653">
    <property type="entry name" value="DUF5522"/>
    <property type="match status" value="1"/>
</dbReference>
<evidence type="ECO:0000313" key="2">
    <source>
        <dbReference type="Proteomes" id="UP000261540"/>
    </source>
</evidence>
<dbReference type="Ensembl" id="ENSPKIT00000019319.1">
    <property type="protein sequence ID" value="ENSPKIP00000038329.1"/>
    <property type="gene ID" value="ENSPKIG00000016150.1"/>
</dbReference>
<dbReference type="GeneTree" id="ENSGT00390000016548"/>
<organism evidence="1 2">
    <name type="scientific">Paramormyrops kingsleyae</name>
    <dbReference type="NCBI Taxonomy" id="1676925"/>
    <lineage>
        <taxon>Eukaryota</taxon>
        <taxon>Metazoa</taxon>
        <taxon>Chordata</taxon>
        <taxon>Craniata</taxon>
        <taxon>Vertebrata</taxon>
        <taxon>Euteleostomi</taxon>
        <taxon>Actinopterygii</taxon>
        <taxon>Neopterygii</taxon>
        <taxon>Teleostei</taxon>
        <taxon>Osteoglossocephala</taxon>
        <taxon>Osteoglossomorpha</taxon>
        <taxon>Osteoglossiformes</taxon>
        <taxon>Mormyridae</taxon>
        <taxon>Paramormyrops</taxon>
    </lineage>
</organism>
<reference evidence="1" key="1">
    <citation type="submission" date="2025-05" db="UniProtKB">
        <authorList>
            <consortium name="Ensembl"/>
        </authorList>
    </citation>
    <scope>IDENTIFICATION</scope>
</reference>
<evidence type="ECO:0000313" key="1">
    <source>
        <dbReference type="Ensembl" id="ENSPKIP00000038339.1"/>
    </source>
</evidence>
<dbReference type="Proteomes" id="UP000261540">
    <property type="component" value="Unplaced"/>
</dbReference>
<accession>A0A3B3T680</accession>
<proteinExistence type="predicted"/>